<proteinExistence type="predicted"/>
<reference evidence="2" key="2">
    <citation type="submission" date="2025-09" db="UniProtKB">
        <authorList>
            <consortium name="Ensembl"/>
        </authorList>
    </citation>
    <scope>IDENTIFICATION</scope>
</reference>
<keyword evidence="3" id="KW-1185">Reference proteome</keyword>
<dbReference type="Pfam" id="PF01073">
    <property type="entry name" value="3Beta_HSD"/>
    <property type="match status" value="2"/>
</dbReference>
<evidence type="ECO:0000313" key="3">
    <source>
        <dbReference type="Proteomes" id="UP000694402"/>
    </source>
</evidence>
<feature type="domain" description="3-beta hydroxysteroid dehydrogenase/isomerase" evidence="1">
    <location>
        <begin position="144"/>
        <end position="207"/>
    </location>
</feature>
<dbReference type="InterPro" id="IPR036291">
    <property type="entry name" value="NAD(P)-bd_dom_sf"/>
</dbReference>
<feature type="domain" description="3-beta hydroxysteroid dehydrogenase/isomerase" evidence="1">
    <location>
        <begin position="55"/>
        <end position="131"/>
    </location>
</feature>
<evidence type="ECO:0000313" key="2">
    <source>
        <dbReference type="Ensembl" id="ENSOTSP00005012387.1"/>
    </source>
</evidence>
<dbReference type="GO" id="GO:0016616">
    <property type="term" value="F:oxidoreductase activity, acting on the CH-OH group of donors, NAD or NADP as acceptor"/>
    <property type="evidence" value="ECO:0007669"/>
    <property type="project" value="InterPro"/>
</dbReference>
<dbReference type="Ensembl" id="ENSOTST00005013586.2">
    <property type="protein sequence ID" value="ENSOTSP00005012387.1"/>
    <property type="gene ID" value="ENSOTSG00005006411.2"/>
</dbReference>
<accession>A0A8C8CI08</accession>
<reference evidence="2" key="1">
    <citation type="submission" date="2025-08" db="UniProtKB">
        <authorList>
            <consortium name="Ensembl"/>
        </authorList>
    </citation>
    <scope>IDENTIFICATION</scope>
</reference>
<dbReference type="InterPro" id="IPR002225">
    <property type="entry name" value="3Beta_OHSteriod_DH/Estase"/>
</dbReference>
<dbReference type="SUPFAM" id="SSF51735">
    <property type="entry name" value="NAD(P)-binding Rossmann-fold domains"/>
    <property type="match status" value="1"/>
</dbReference>
<organism evidence="2 3">
    <name type="scientific">Oncorhynchus tshawytscha</name>
    <name type="common">Chinook salmon</name>
    <name type="synonym">Salmo tshawytscha</name>
    <dbReference type="NCBI Taxonomy" id="74940"/>
    <lineage>
        <taxon>Eukaryota</taxon>
        <taxon>Metazoa</taxon>
        <taxon>Chordata</taxon>
        <taxon>Craniata</taxon>
        <taxon>Vertebrata</taxon>
        <taxon>Euteleostomi</taxon>
        <taxon>Actinopterygii</taxon>
        <taxon>Neopterygii</taxon>
        <taxon>Teleostei</taxon>
        <taxon>Protacanthopterygii</taxon>
        <taxon>Salmoniformes</taxon>
        <taxon>Salmonidae</taxon>
        <taxon>Salmoninae</taxon>
        <taxon>Oncorhynchus</taxon>
    </lineage>
</organism>
<name>A0A8C8CI08_ONCTS</name>
<dbReference type="GeneTree" id="ENSGT00940000155444"/>
<sequence>SYGGLCLLGSAKYVWTVASKPLNGKYILSAIRGLYKTCSVCNPGILICSKPYKTSCNHIHLGDIRDSELLRTACKGASEVYHTASLIDVIEKTYVQESMESFIYTSSIEVAGPNANGDPIINGDENTPYTCSIKFSLLDGIPNRDVLYRTSHPEAQVNHVYAGNTALAHLQAARPIRGNFSYISDDTPPISYFDFNRVVLSPLGFRYPPINRQLLNMLNMPFSFTYRTSQRDMGYVPRYSWEEVRKWTMDWLASQWPESSMKTNRH</sequence>
<dbReference type="GO" id="GO:0006694">
    <property type="term" value="P:steroid biosynthetic process"/>
    <property type="evidence" value="ECO:0007669"/>
    <property type="project" value="InterPro"/>
</dbReference>
<dbReference type="AlphaFoldDB" id="A0A8C8CI08"/>
<protein>
    <recommendedName>
        <fullName evidence="1">3-beta hydroxysteroid dehydrogenase/isomerase domain-containing protein</fullName>
    </recommendedName>
</protein>
<dbReference type="Gene3D" id="3.40.50.720">
    <property type="entry name" value="NAD(P)-binding Rossmann-like Domain"/>
    <property type="match status" value="2"/>
</dbReference>
<evidence type="ECO:0000259" key="1">
    <source>
        <dbReference type="Pfam" id="PF01073"/>
    </source>
</evidence>
<dbReference type="Proteomes" id="UP000694402">
    <property type="component" value="Unassembled WGS sequence"/>
</dbReference>